<gene>
    <name evidence="1" type="ORF">SAMN05216557_10346</name>
</gene>
<evidence type="ECO:0000313" key="1">
    <source>
        <dbReference type="EMBL" id="SDF34410.1"/>
    </source>
</evidence>
<sequence>MLTILVHHHPVDERAGGVMDMGSRMRPAEGAMTLAEMKEFAGFGAATQRYIRRSLDIGLDREDAMLRWSRDVVEAASIRAQARLYNALPELRRGIPGDSGLEAAEPFLAPLITLAAFDLGQGRLTSFAAFRFLYERLIGAEVRPWLPAAFCAAAALPHLNPELRRKLLQSISEAAATASGWSNRQPAFFPHWVEKVDSGTSLAN</sequence>
<organism evidence="1 2">
    <name type="scientific">Sphingomonas carotinifaciens</name>
    <dbReference type="NCBI Taxonomy" id="1166323"/>
    <lineage>
        <taxon>Bacteria</taxon>
        <taxon>Pseudomonadati</taxon>
        <taxon>Pseudomonadota</taxon>
        <taxon>Alphaproteobacteria</taxon>
        <taxon>Sphingomonadales</taxon>
        <taxon>Sphingomonadaceae</taxon>
        <taxon>Sphingomonas</taxon>
    </lineage>
</organism>
<keyword evidence="2" id="KW-1185">Reference proteome</keyword>
<accession>A0A1G7KBK1</accession>
<proteinExistence type="predicted"/>
<evidence type="ECO:0000313" key="2">
    <source>
        <dbReference type="Proteomes" id="UP000323502"/>
    </source>
</evidence>
<dbReference type="Proteomes" id="UP000323502">
    <property type="component" value="Unassembled WGS sequence"/>
</dbReference>
<name>A0A1G7KBK1_9SPHN</name>
<reference evidence="1 2" key="1">
    <citation type="submission" date="2016-10" db="EMBL/GenBank/DDBJ databases">
        <authorList>
            <person name="Varghese N."/>
            <person name="Submissions S."/>
        </authorList>
    </citation>
    <scope>NUCLEOTIDE SEQUENCE [LARGE SCALE GENOMIC DNA]</scope>
    <source>
        <strain evidence="1 2">S7-754</strain>
    </source>
</reference>
<dbReference type="EMBL" id="FNBI01000003">
    <property type="protein sequence ID" value="SDF34410.1"/>
    <property type="molecule type" value="Genomic_DNA"/>
</dbReference>
<protein>
    <submittedName>
        <fullName evidence="1">Uncharacterized protein</fullName>
    </submittedName>
</protein>
<dbReference type="AlphaFoldDB" id="A0A1G7KBK1"/>